<gene>
    <name evidence="17" type="ORF">DX908_10520</name>
</gene>
<evidence type="ECO:0000256" key="3">
    <source>
        <dbReference type="ARBA" id="ARBA00005201"/>
    </source>
</evidence>
<keyword evidence="10 15" id="KW-0274">FAD</keyword>
<evidence type="ECO:0000313" key="17">
    <source>
        <dbReference type="EMBL" id="RFB05660.1"/>
    </source>
</evidence>
<dbReference type="SMART" id="SM00904">
    <property type="entry name" value="Flavokinase"/>
    <property type="match status" value="1"/>
</dbReference>
<evidence type="ECO:0000259" key="16">
    <source>
        <dbReference type="SMART" id="SM00904"/>
    </source>
</evidence>
<dbReference type="InterPro" id="IPR002606">
    <property type="entry name" value="Riboflavin_kinase_bac"/>
</dbReference>
<dbReference type="RefSeq" id="WP_116392293.1">
    <property type="nucleotide sequence ID" value="NZ_QUQO01000001.1"/>
</dbReference>
<dbReference type="PANTHER" id="PTHR22749:SF6">
    <property type="entry name" value="RIBOFLAVIN KINASE"/>
    <property type="match status" value="1"/>
</dbReference>
<evidence type="ECO:0000256" key="4">
    <source>
        <dbReference type="ARBA" id="ARBA00022630"/>
    </source>
</evidence>
<dbReference type="PIRSF" id="PIRSF004491">
    <property type="entry name" value="FAD_Synth"/>
    <property type="match status" value="1"/>
</dbReference>
<evidence type="ECO:0000256" key="12">
    <source>
        <dbReference type="ARBA" id="ARBA00023268"/>
    </source>
</evidence>
<reference evidence="17 18" key="1">
    <citation type="submission" date="2018-08" db="EMBL/GenBank/DDBJ databases">
        <title>Parvularcula sp. SM1705, isolated from surface water of the South Sea China.</title>
        <authorList>
            <person name="Sun L."/>
        </authorList>
    </citation>
    <scope>NUCLEOTIDE SEQUENCE [LARGE SCALE GENOMIC DNA]</scope>
    <source>
        <strain evidence="17 18">SM1705</strain>
    </source>
</reference>
<keyword evidence="12" id="KW-0511">Multifunctional enzyme</keyword>
<organism evidence="17 18">
    <name type="scientific">Parvularcula marina</name>
    <dbReference type="NCBI Taxonomy" id="2292771"/>
    <lineage>
        <taxon>Bacteria</taxon>
        <taxon>Pseudomonadati</taxon>
        <taxon>Pseudomonadota</taxon>
        <taxon>Alphaproteobacteria</taxon>
        <taxon>Parvularculales</taxon>
        <taxon>Parvularculaceae</taxon>
        <taxon>Parvularcula</taxon>
    </lineage>
</organism>
<dbReference type="Proteomes" id="UP000264589">
    <property type="component" value="Unassembled WGS sequence"/>
</dbReference>
<dbReference type="InterPro" id="IPR023468">
    <property type="entry name" value="Riboflavin_kinase"/>
</dbReference>
<dbReference type="Pfam" id="PF06574">
    <property type="entry name" value="FAD_syn"/>
    <property type="match status" value="1"/>
</dbReference>
<dbReference type="GO" id="GO:0003919">
    <property type="term" value="F:FMN adenylyltransferase activity"/>
    <property type="evidence" value="ECO:0007669"/>
    <property type="project" value="UniProtKB-UniRule"/>
</dbReference>
<evidence type="ECO:0000256" key="5">
    <source>
        <dbReference type="ARBA" id="ARBA00022643"/>
    </source>
</evidence>
<dbReference type="InParanoid" id="A0A371RJN4"/>
<dbReference type="InterPro" id="IPR014729">
    <property type="entry name" value="Rossmann-like_a/b/a_fold"/>
</dbReference>
<dbReference type="UniPathway" id="UPA00276">
    <property type="reaction ID" value="UER00406"/>
</dbReference>
<evidence type="ECO:0000256" key="7">
    <source>
        <dbReference type="ARBA" id="ARBA00022695"/>
    </source>
</evidence>
<dbReference type="GO" id="GO:0008531">
    <property type="term" value="F:riboflavin kinase activity"/>
    <property type="evidence" value="ECO:0007669"/>
    <property type="project" value="UniProtKB-UniRule"/>
</dbReference>
<dbReference type="EC" id="2.7.1.26" evidence="15"/>
<dbReference type="GO" id="GO:0009398">
    <property type="term" value="P:FMN biosynthetic process"/>
    <property type="evidence" value="ECO:0007669"/>
    <property type="project" value="UniProtKB-UniRule"/>
</dbReference>
<feature type="domain" description="Riboflavin kinase" evidence="16">
    <location>
        <begin position="190"/>
        <end position="313"/>
    </location>
</feature>
<keyword evidence="11 15" id="KW-0067">ATP-binding</keyword>
<evidence type="ECO:0000313" key="18">
    <source>
        <dbReference type="Proteomes" id="UP000264589"/>
    </source>
</evidence>
<dbReference type="OrthoDB" id="9803667at2"/>
<comment type="pathway">
    <text evidence="2 15">Cofactor biosynthesis; FAD biosynthesis; FAD from FMN: step 1/1.</text>
</comment>
<evidence type="ECO:0000256" key="8">
    <source>
        <dbReference type="ARBA" id="ARBA00022741"/>
    </source>
</evidence>
<dbReference type="Pfam" id="PF01687">
    <property type="entry name" value="Flavokinase"/>
    <property type="match status" value="1"/>
</dbReference>
<evidence type="ECO:0000256" key="9">
    <source>
        <dbReference type="ARBA" id="ARBA00022777"/>
    </source>
</evidence>
<dbReference type="GO" id="GO:0006747">
    <property type="term" value="P:FAD biosynthetic process"/>
    <property type="evidence" value="ECO:0007669"/>
    <property type="project" value="UniProtKB-UniRule"/>
</dbReference>
<keyword evidence="8 15" id="KW-0547">Nucleotide-binding</keyword>
<dbReference type="EC" id="2.7.7.2" evidence="15"/>
<dbReference type="GO" id="GO:0005524">
    <property type="term" value="F:ATP binding"/>
    <property type="evidence" value="ECO:0007669"/>
    <property type="project" value="UniProtKB-UniRule"/>
</dbReference>
<keyword evidence="9 15" id="KW-0418">Kinase</keyword>
<keyword evidence="4 15" id="KW-0285">Flavoprotein</keyword>
<dbReference type="PANTHER" id="PTHR22749">
    <property type="entry name" value="RIBOFLAVIN KINASE/FMN ADENYLYLTRANSFERASE"/>
    <property type="match status" value="1"/>
</dbReference>
<dbReference type="AlphaFoldDB" id="A0A371RJN4"/>
<evidence type="ECO:0000256" key="15">
    <source>
        <dbReference type="PIRNR" id="PIRNR004491"/>
    </source>
</evidence>
<protein>
    <recommendedName>
        <fullName evidence="15">Riboflavin biosynthesis protein</fullName>
    </recommendedName>
    <domain>
        <recommendedName>
            <fullName evidence="15">Riboflavin kinase</fullName>
            <ecNumber evidence="15">2.7.1.26</ecNumber>
        </recommendedName>
        <alternativeName>
            <fullName evidence="15">Flavokinase</fullName>
        </alternativeName>
    </domain>
    <domain>
        <recommendedName>
            <fullName evidence="15">FMN adenylyltransferase</fullName>
            <ecNumber evidence="15">2.7.7.2</ecNumber>
        </recommendedName>
        <alternativeName>
            <fullName evidence="15">FAD pyrophosphorylase</fullName>
        </alternativeName>
        <alternativeName>
            <fullName evidence="15">FAD synthase</fullName>
        </alternativeName>
    </domain>
</protein>
<dbReference type="CDD" id="cd02064">
    <property type="entry name" value="FAD_synthetase_N"/>
    <property type="match status" value="1"/>
</dbReference>
<evidence type="ECO:0000256" key="14">
    <source>
        <dbReference type="ARBA" id="ARBA00049494"/>
    </source>
</evidence>
<keyword evidence="7 15" id="KW-0548">Nucleotidyltransferase</keyword>
<comment type="caution">
    <text evidence="17">The sequence shown here is derived from an EMBL/GenBank/DDBJ whole genome shotgun (WGS) entry which is preliminary data.</text>
</comment>
<sequence>MVEHAKIIRVPLECTLGDAYRGALAVIGNMDGVHRGHQELIRYGVTLAQKTNSPAAVVIFDPHPRQVFQPDTPPFLLTGIETKARILGELGVSWLFVLPFIEGLYTQTPETFVKHTLGNIMGLKGIVTGTDFKFGAGRSGDVAALARLAGEVGMSADTIEPVLTKEGEKFSSSGIRLALQNGEPEAAAHMLGRPFVIRGEVIEGRKLARTLDFPTANVSLGEYVRPTFGVYVVCAEIDGTSFAGVANIGRRPTVDGETERLEVHLFDFEGDLYGQTIDVSLLSFLRPEQKFDGLDELKAQIHKDVAAAKAWHEAHS</sequence>
<comment type="function">
    <text evidence="1">Catalyzes the phosphorylation of riboflavin to FMN followed by the adenylation of FMN to FAD.</text>
</comment>
<dbReference type="SUPFAM" id="SSF82114">
    <property type="entry name" value="Riboflavin kinase-like"/>
    <property type="match status" value="1"/>
</dbReference>
<dbReference type="Gene3D" id="2.40.30.30">
    <property type="entry name" value="Riboflavin kinase-like"/>
    <property type="match status" value="1"/>
</dbReference>
<accession>A0A371RJN4</accession>
<evidence type="ECO:0000256" key="1">
    <source>
        <dbReference type="ARBA" id="ARBA00002121"/>
    </source>
</evidence>
<keyword evidence="18" id="KW-1185">Reference proteome</keyword>
<comment type="catalytic activity">
    <reaction evidence="13 15">
        <text>riboflavin + ATP = FMN + ADP + H(+)</text>
        <dbReference type="Rhea" id="RHEA:14357"/>
        <dbReference type="ChEBI" id="CHEBI:15378"/>
        <dbReference type="ChEBI" id="CHEBI:30616"/>
        <dbReference type="ChEBI" id="CHEBI:57986"/>
        <dbReference type="ChEBI" id="CHEBI:58210"/>
        <dbReference type="ChEBI" id="CHEBI:456216"/>
        <dbReference type="EC" id="2.7.1.26"/>
    </reaction>
</comment>
<dbReference type="UniPathway" id="UPA00277">
    <property type="reaction ID" value="UER00407"/>
</dbReference>
<dbReference type="GO" id="GO:0009231">
    <property type="term" value="P:riboflavin biosynthetic process"/>
    <property type="evidence" value="ECO:0007669"/>
    <property type="project" value="InterPro"/>
</dbReference>
<dbReference type="NCBIfam" id="TIGR00083">
    <property type="entry name" value="ribF"/>
    <property type="match status" value="1"/>
</dbReference>
<dbReference type="Gene3D" id="3.40.50.620">
    <property type="entry name" value="HUPs"/>
    <property type="match status" value="1"/>
</dbReference>
<name>A0A371RJN4_9PROT</name>
<comment type="catalytic activity">
    <reaction evidence="14 15">
        <text>FMN + ATP + H(+) = FAD + diphosphate</text>
        <dbReference type="Rhea" id="RHEA:17237"/>
        <dbReference type="ChEBI" id="CHEBI:15378"/>
        <dbReference type="ChEBI" id="CHEBI:30616"/>
        <dbReference type="ChEBI" id="CHEBI:33019"/>
        <dbReference type="ChEBI" id="CHEBI:57692"/>
        <dbReference type="ChEBI" id="CHEBI:58210"/>
        <dbReference type="EC" id="2.7.7.2"/>
    </reaction>
</comment>
<comment type="similarity">
    <text evidence="15">Belongs to the ribF family.</text>
</comment>
<dbReference type="EMBL" id="QUQO01000001">
    <property type="protein sequence ID" value="RFB05660.1"/>
    <property type="molecule type" value="Genomic_DNA"/>
</dbReference>
<comment type="pathway">
    <text evidence="3 15">Cofactor biosynthesis; FMN biosynthesis; FMN from riboflavin (ATP route): step 1/1.</text>
</comment>
<evidence type="ECO:0000256" key="6">
    <source>
        <dbReference type="ARBA" id="ARBA00022679"/>
    </source>
</evidence>
<evidence type="ECO:0000256" key="13">
    <source>
        <dbReference type="ARBA" id="ARBA00047880"/>
    </source>
</evidence>
<proteinExistence type="inferred from homology"/>
<evidence type="ECO:0000256" key="2">
    <source>
        <dbReference type="ARBA" id="ARBA00004726"/>
    </source>
</evidence>
<evidence type="ECO:0000256" key="10">
    <source>
        <dbReference type="ARBA" id="ARBA00022827"/>
    </source>
</evidence>
<keyword evidence="5 15" id="KW-0288">FMN</keyword>
<keyword evidence="6 15" id="KW-0808">Transferase</keyword>
<dbReference type="FunCoup" id="A0A371RJN4">
    <property type="interactions" value="404"/>
</dbReference>
<dbReference type="InterPro" id="IPR015864">
    <property type="entry name" value="FAD_synthase"/>
</dbReference>
<evidence type="ECO:0000256" key="11">
    <source>
        <dbReference type="ARBA" id="ARBA00022840"/>
    </source>
</evidence>
<dbReference type="SUPFAM" id="SSF52374">
    <property type="entry name" value="Nucleotidylyl transferase"/>
    <property type="match status" value="1"/>
</dbReference>
<dbReference type="InterPro" id="IPR015865">
    <property type="entry name" value="Riboflavin_kinase_bac/euk"/>
</dbReference>
<dbReference type="InterPro" id="IPR023465">
    <property type="entry name" value="Riboflavin_kinase_dom_sf"/>
</dbReference>
<dbReference type="NCBIfam" id="NF004160">
    <property type="entry name" value="PRK05627.1-3"/>
    <property type="match status" value="1"/>
</dbReference>